<evidence type="ECO:0000313" key="2">
    <source>
        <dbReference type="Proteomes" id="UP000645217"/>
    </source>
</evidence>
<protein>
    <submittedName>
        <fullName evidence="1">Uncharacterized protein</fullName>
    </submittedName>
</protein>
<gene>
    <name evidence="1" type="ORF">GCM10007964_42240</name>
</gene>
<reference evidence="1" key="1">
    <citation type="journal article" date="2014" name="Int. J. Syst. Evol. Microbiol.">
        <title>Complete genome sequence of Corynebacterium casei LMG S-19264T (=DSM 44701T), isolated from a smear-ripened cheese.</title>
        <authorList>
            <consortium name="US DOE Joint Genome Institute (JGI-PGF)"/>
            <person name="Walter F."/>
            <person name="Albersmeier A."/>
            <person name="Kalinowski J."/>
            <person name="Ruckert C."/>
        </authorList>
    </citation>
    <scope>NUCLEOTIDE SEQUENCE</scope>
    <source>
        <strain evidence="1">JCM 13064</strain>
    </source>
</reference>
<reference evidence="1" key="2">
    <citation type="submission" date="2020-09" db="EMBL/GenBank/DDBJ databases">
        <authorList>
            <person name="Sun Q."/>
            <person name="Ohkuma M."/>
        </authorList>
    </citation>
    <scope>NUCLEOTIDE SEQUENCE</scope>
    <source>
        <strain evidence="1">JCM 13064</strain>
    </source>
</reference>
<keyword evidence="2" id="KW-1185">Reference proteome</keyword>
<dbReference type="AlphaFoldDB" id="A0A917R928"/>
<dbReference type="EMBL" id="BMNT01000023">
    <property type="protein sequence ID" value="GGK95433.1"/>
    <property type="molecule type" value="Genomic_DNA"/>
</dbReference>
<dbReference type="Proteomes" id="UP000645217">
    <property type="component" value="Unassembled WGS sequence"/>
</dbReference>
<organism evidence="1 2">
    <name type="scientific">Sphaerisporangium melleum</name>
    <dbReference type="NCBI Taxonomy" id="321316"/>
    <lineage>
        <taxon>Bacteria</taxon>
        <taxon>Bacillati</taxon>
        <taxon>Actinomycetota</taxon>
        <taxon>Actinomycetes</taxon>
        <taxon>Streptosporangiales</taxon>
        <taxon>Streptosporangiaceae</taxon>
        <taxon>Sphaerisporangium</taxon>
    </lineage>
</organism>
<accession>A0A917R928</accession>
<sequence length="52" mass="5806">MAPDDEYPIHTHVSNLLLTGTGTVIAYEVPEENARPRQPIVSHTAVHQASRW</sequence>
<evidence type="ECO:0000313" key="1">
    <source>
        <dbReference type="EMBL" id="GGK95433.1"/>
    </source>
</evidence>
<name>A0A917R928_9ACTN</name>
<comment type="caution">
    <text evidence="1">The sequence shown here is derived from an EMBL/GenBank/DDBJ whole genome shotgun (WGS) entry which is preliminary data.</text>
</comment>
<proteinExistence type="predicted"/>